<dbReference type="SMART" id="SM00184">
    <property type="entry name" value="RING"/>
    <property type="match status" value="2"/>
</dbReference>
<proteinExistence type="predicted"/>
<dbReference type="GO" id="GO:0008270">
    <property type="term" value="F:zinc ion binding"/>
    <property type="evidence" value="ECO:0007669"/>
    <property type="project" value="UniProtKB-KW"/>
</dbReference>
<dbReference type="PROSITE" id="PS50135">
    <property type="entry name" value="ZF_ZZ_2"/>
    <property type="match status" value="1"/>
</dbReference>
<feature type="domain" description="RING-type" evidence="6">
    <location>
        <begin position="34"/>
        <end position="74"/>
    </location>
</feature>
<feature type="region of interest" description="Disordered" evidence="5">
    <location>
        <begin position="241"/>
        <end position="267"/>
    </location>
</feature>
<dbReference type="PANTHER" id="PTHR15898:SF13">
    <property type="entry name" value="BIFUNCTIONAL APOPTOSIS REGULATOR"/>
    <property type="match status" value="1"/>
</dbReference>
<dbReference type="InterPro" id="IPR027370">
    <property type="entry name" value="Znf-RING_euk"/>
</dbReference>
<dbReference type="Gene3D" id="3.30.40.10">
    <property type="entry name" value="Zinc/RING finger domain, C3HC4 (zinc finger)"/>
    <property type="match status" value="2"/>
</dbReference>
<dbReference type="InterPro" id="IPR001841">
    <property type="entry name" value="Znf_RING"/>
</dbReference>
<feature type="compositionally biased region" description="Low complexity" evidence="5">
    <location>
        <begin position="252"/>
        <end position="264"/>
    </location>
</feature>
<sequence>MASDGHPPEPGKEEVATTASGPGARDLDDPQFMCCVCLDILYKPVVISCGHMSCFWCVHKAMHIFQESHCAVCRQPFKHFPSICQLMHHLLRKLDPADYKRREEEVLEEEKRIEMYSPQIIEFLNSKNNVGNDADNRNEDSKTRPPQEVSLNGSVVDDHSKKIKLEDVSCPLCKEMLYQPAVLNCGHVYCVSCLPSLTEEALKCDVCGSLHPGCFPNVCLDLDHFLEEYFPAEYESRGQKVQSKKGQCNREGSSSGTSSAKGSSRAQHDDDLLNIHIGVGCDSCGEYPIHGKRYKCKDCTELIGFDLCGACYESSLKLPGRFNQQHTPDHRMELDNSALLGRVHQDLLMMEGGVIAPGAMVQIVFENQGMGDNGEGPGEAAIQELVDVPGAMLHIAVDGQEMEDNGQEDDQEA</sequence>
<protein>
    <recommendedName>
        <fullName evidence="10">RING-type domain-containing protein</fullName>
    </recommendedName>
</protein>
<dbReference type="Pfam" id="PF13920">
    <property type="entry name" value="zf-C3HC4_3"/>
    <property type="match status" value="1"/>
</dbReference>
<dbReference type="AlphaFoldDB" id="A0A4U6WNV5"/>
<keyword evidence="3" id="KW-0862">Zinc</keyword>
<evidence type="ECO:0000256" key="3">
    <source>
        <dbReference type="ARBA" id="ARBA00022833"/>
    </source>
</evidence>
<dbReference type="InterPro" id="IPR013083">
    <property type="entry name" value="Znf_RING/FYVE/PHD"/>
</dbReference>
<reference evidence="8" key="1">
    <citation type="submission" date="2019-03" db="EMBL/GenBank/DDBJ databases">
        <title>WGS assembly of Setaria viridis.</title>
        <authorList>
            <person name="Huang P."/>
            <person name="Jenkins J."/>
            <person name="Grimwood J."/>
            <person name="Barry K."/>
            <person name="Healey A."/>
            <person name="Mamidi S."/>
            <person name="Sreedasyam A."/>
            <person name="Shu S."/>
            <person name="Feldman M."/>
            <person name="Wu J."/>
            <person name="Yu Y."/>
            <person name="Chen C."/>
            <person name="Johnson J."/>
            <person name="Rokhsar D."/>
            <person name="Baxter I."/>
            <person name="Schmutz J."/>
            <person name="Brutnell T."/>
            <person name="Kellogg E."/>
        </authorList>
    </citation>
    <scope>NUCLEOTIDE SEQUENCE [LARGE SCALE GENOMIC DNA]</scope>
</reference>
<evidence type="ECO:0000313" key="8">
    <source>
        <dbReference type="EMBL" id="TKW40387.1"/>
    </source>
</evidence>
<evidence type="ECO:0000259" key="7">
    <source>
        <dbReference type="PROSITE" id="PS50135"/>
    </source>
</evidence>
<name>A0A4U6WNV5_SETVI</name>
<dbReference type="FunFam" id="3.30.60.90:FF:000014">
    <property type="entry name" value="E3 ubiquitin-protein ligase PRT1"/>
    <property type="match status" value="1"/>
</dbReference>
<gene>
    <name evidence="8" type="ORF">SEVIR_1G242900v2</name>
</gene>
<dbReference type="InterPro" id="IPR000433">
    <property type="entry name" value="Znf_ZZ"/>
</dbReference>
<evidence type="ECO:0000256" key="5">
    <source>
        <dbReference type="SAM" id="MobiDB-lite"/>
    </source>
</evidence>
<accession>A0A4U6WNV5</accession>
<dbReference type="GO" id="GO:0061630">
    <property type="term" value="F:ubiquitin protein ligase activity"/>
    <property type="evidence" value="ECO:0007669"/>
    <property type="project" value="TreeGrafter"/>
</dbReference>
<dbReference type="Gramene" id="TKW40387">
    <property type="protein sequence ID" value="TKW40387"/>
    <property type="gene ID" value="SEVIR_1G242900v2"/>
</dbReference>
<dbReference type="SUPFAM" id="SSF57850">
    <property type="entry name" value="RING/U-box"/>
    <property type="match status" value="3"/>
</dbReference>
<evidence type="ECO:0000256" key="2">
    <source>
        <dbReference type="ARBA" id="ARBA00022771"/>
    </source>
</evidence>
<keyword evidence="9" id="KW-1185">Reference proteome</keyword>
<feature type="domain" description="ZZ-type" evidence="7">
    <location>
        <begin position="276"/>
        <end position="340"/>
    </location>
</feature>
<dbReference type="Pfam" id="PF00569">
    <property type="entry name" value="ZZ"/>
    <property type="match status" value="1"/>
</dbReference>
<dbReference type="FunFam" id="3.30.40.10:FF:000489">
    <property type="entry name" value="E3 ubiquitin-protein ligase PRT1"/>
    <property type="match status" value="1"/>
</dbReference>
<dbReference type="Gene3D" id="3.30.60.90">
    <property type="match status" value="1"/>
</dbReference>
<dbReference type="InterPro" id="IPR017907">
    <property type="entry name" value="Znf_RING_CS"/>
</dbReference>
<evidence type="ECO:0000256" key="1">
    <source>
        <dbReference type="ARBA" id="ARBA00022723"/>
    </source>
</evidence>
<evidence type="ECO:0000313" key="9">
    <source>
        <dbReference type="Proteomes" id="UP000298652"/>
    </source>
</evidence>
<dbReference type="Proteomes" id="UP000298652">
    <property type="component" value="Chromosome 1"/>
</dbReference>
<dbReference type="Pfam" id="PF13445">
    <property type="entry name" value="zf-RING_UBOX"/>
    <property type="match status" value="1"/>
</dbReference>
<evidence type="ECO:0000256" key="4">
    <source>
        <dbReference type="PROSITE-ProRule" id="PRU00228"/>
    </source>
</evidence>
<keyword evidence="2 4" id="KW-0863">Zinc-finger</keyword>
<evidence type="ECO:0000259" key="6">
    <source>
        <dbReference type="PROSITE" id="PS50089"/>
    </source>
</evidence>
<feature type="region of interest" description="Disordered" evidence="5">
    <location>
        <begin position="127"/>
        <end position="153"/>
    </location>
</feature>
<feature type="domain" description="RING-type" evidence="6">
    <location>
        <begin position="170"/>
        <end position="207"/>
    </location>
</feature>
<dbReference type="GO" id="GO:0043161">
    <property type="term" value="P:proteasome-mediated ubiquitin-dependent protein catabolic process"/>
    <property type="evidence" value="ECO:0007669"/>
    <property type="project" value="TreeGrafter"/>
</dbReference>
<feature type="region of interest" description="Disordered" evidence="5">
    <location>
        <begin position="1"/>
        <end position="24"/>
    </location>
</feature>
<dbReference type="CDD" id="cd02338">
    <property type="entry name" value="ZZ_PCMF_like"/>
    <property type="match status" value="1"/>
</dbReference>
<dbReference type="PANTHER" id="PTHR15898">
    <property type="entry name" value="BIFUNCTIONAL APOPTOSIS REGULATOR"/>
    <property type="match status" value="1"/>
</dbReference>
<dbReference type="InterPro" id="IPR043145">
    <property type="entry name" value="Znf_ZZ_sf"/>
</dbReference>
<organism evidence="8 9">
    <name type="scientific">Setaria viridis</name>
    <name type="common">Green bristlegrass</name>
    <name type="synonym">Setaria italica subsp. viridis</name>
    <dbReference type="NCBI Taxonomy" id="4556"/>
    <lineage>
        <taxon>Eukaryota</taxon>
        <taxon>Viridiplantae</taxon>
        <taxon>Streptophyta</taxon>
        <taxon>Embryophyta</taxon>
        <taxon>Tracheophyta</taxon>
        <taxon>Spermatophyta</taxon>
        <taxon>Magnoliopsida</taxon>
        <taxon>Liliopsida</taxon>
        <taxon>Poales</taxon>
        <taxon>Poaceae</taxon>
        <taxon>PACMAD clade</taxon>
        <taxon>Panicoideae</taxon>
        <taxon>Panicodae</taxon>
        <taxon>Paniceae</taxon>
        <taxon>Cenchrinae</taxon>
        <taxon>Setaria</taxon>
    </lineage>
</organism>
<dbReference type="PROSITE" id="PS50089">
    <property type="entry name" value="ZF_RING_2"/>
    <property type="match status" value="2"/>
</dbReference>
<feature type="compositionally biased region" description="Basic and acidic residues" evidence="5">
    <location>
        <begin position="134"/>
        <end position="145"/>
    </location>
</feature>
<dbReference type="OMA" id="HPRGFPK"/>
<dbReference type="PROSITE" id="PS00518">
    <property type="entry name" value="ZF_RING_1"/>
    <property type="match status" value="1"/>
</dbReference>
<keyword evidence="1" id="KW-0479">Metal-binding</keyword>
<evidence type="ECO:0008006" key="10">
    <source>
        <dbReference type="Google" id="ProtNLM"/>
    </source>
</evidence>
<dbReference type="EMBL" id="CM016552">
    <property type="protein sequence ID" value="TKW40387.1"/>
    <property type="molecule type" value="Genomic_DNA"/>
</dbReference>
<feature type="compositionally biased region" description="Basic and acidic residues" evidence="5">
    <location>
        <begin position="1"/>
        <end position="15"/>
    </location>
</feature>